<dbReference type="InterPro" id="IPR045851">
    <property type="entry name" value="AMP-bd_C_sf"/>
</dbReference>
<dbReference type="AlphaFoldDB" id="A0A4Y8UK24"/>
<dbReference type="EMBL" id="SPIA01000001">
    <property type="protein sequence ID" value="TFH68788.1"/>
    <property type="molecule type" value="Genomic_DNA"/>
</dbReference>
<dbReference type="InterPro" id="IPR042099">
    <property type="entry name" value="ANL_N_sf"/>
</dbReference>
<feature type="domain" description="AMP-binding enzyme C-terminal" evidence="4">
    <location>
        <begin position="426"/>
        <end position="504"/>
    </location>
</feature>
<evidence type="ECO:0000256" key="2">
    <source>
        <dbReference type="ARBA" id="ARBA00022598"/>
    </source>
</evidence>
<comment type="similarity">
    <text evidence="1">Belongs to the ATP-dependent AMP-binding enzyme family.</text>
</comment>
<proteinExistence type="inferred from homology"/>
<gene>
    <name evidence="5" type="ORF">E3W66_02215</name>
</gene>
<evidence type="ECO:0000313" key="6">
    <source>
        <dbReference type="Proteomes" id="UP000298133"/>
    </source>
</evidence>
<dbReference type="Pfam" id="PF00501">
    <property type="entry name" value="AMP-binding"/>
    <property type="match status" value="1"/>
</dbReference>
<reference evidence="5 6" key="1">
    <citation type="submission" date="2019-03" db="EMBL/GenBank/DDBJ databases">
        <title>Draft genome of Gammaproteobacteria bacterium LSUCC0057, a member of the SAR92 clade.</title>
        <authorList>
            <person name="Lanclos V.C."/>
            <person name="Doiron C."/>
            <person name="Henson M.W."/>
            <person name="Thrash J.C."/>
        </authorList>
    </citation>
    <scope>NUCLEOTIDE SEQUENCE [LARGE SCALE GENOMIC DNA]</scope>
    <source>
        <strain evidence="5 6">LSUCC0057</strain>
    </source>
</reference>
<dbReference type="OrthoDB" id="9803968at2"/>
<evidence type="ECO:0000259" key="4">
    <source>
        <dbReference type="Pfam" id="PF13193"/>
    </source>
</evidence>
<accession>A0A4Y8UK24</accession>
<evidence type="ECO:0000256" key="1">
    <source>
        <dbReference type="ARBA" id="ARBA00006432"/>
    </source>
</evidence>
<keyword evidence="6" id="KW-1185">Reference proteome</keyword>
<protein>
    <submittedName>
        <fullName evidence="5">Acyl-CoA synthetase</fullName>
    </submittedName>
</protein>
<evidence type="ECO:0000259" key="3">
    <source>
        <dbReference type="Pfam" id="PF00501"/>
    </source>
</evidence>
<dbReference type="PANTHER" id="PTHR43201:SF5">
    <property type="entry name" value="MEDIUM-CHAIN ACYL-COA LIGASE ACSF2, MITOCHONDRIAL"/>
    <property type="match status" value="1"/>
</dbReference>
<dbReference type="Gene3D" id="3.30.300.30">
    <property type="match status" value="1"/>
</dbReference>
<dbReference type="Proteomes" id="UP000298133">
    <property type="component" value="Unassembled WGS sequence"/>
</dbReference>
<dbReference type="PANTHER" id="PTHR43201">
    <property type="entry name" value="ACYL-COA SYNTHETASE"/>
    <property type="match status" value="1"/>
</dbReference>
<dbReference type="Gene3D" id="3.40.50.12780">
    <property type="entry name" value="N-terminal domain of ligase-like"/>
    <property type="match status" value="1"/>
</dbReference>
<comment type="caution">
    <text evidence="5">The sequence shown here is derived from an EMBL/GenBank/DDBJ whole genome shotgun (WGS) entry which is preliminary data.</text>
</comment>
<dbReference type="GO" id="GO:0006631">
    <property type="term" value="P:fatty acid metabolic process"/>
    <property type="evidence" value="ECO:0007669"/>
    <property type="project" value="TreeGrafter"/>
</dbReference>
<evidence type="ECO:0000313" key="5">
    <source>
        <dbReference type="EMBL" id="TFH68788.1"/>
    </source>
</evidence>
<name>A0A4Y8UK24_9GAMM</name>
<feature type="domain" description="AMP-dependent synthetase/ligase" evidence="3">
    <location>
        <begin position="11"/>
        <end position="365"/>
    </location>
</feature>
<dbReference type="Pfam" id="PF13193">
    <property type="entry name" value="AMP-binding_C"/>
    <property type="match status" value="1"/>
</dbReference>
<sequence>MDLDNLPTMGFWRFAQQAPQELALIDPDGRRWTRGELLSECNKIVHGLRARGLGAGDAVAILMPNSAQNLAILLAALQAGFLVVPINWHLAPAEVAYILSDSGAKAFFCHTDSLAIAEGAIAESGFAAEMTFCLGDSPNTDSYQALLADQSEHMPLDRATGMVMFYTSGTTGKPKGVRRAIPQVDPDTAATRFTMLLMLFGIQPGDDNVHFCGSPLYHTAVANWTTSSLHLGHSVVMHERWDAEAMLRAIEQYRITTAHVVPTQLIRLTKLPEQTRAQYDVSTMRHMLHTAAPCPVEIKKTIIDWFGPCVYEYYASTEGGGTLVDTADWLRYPGTVGKPWPGADIKIFDDDGSELGVNQRGTIYMLMTELSRFEYRDDPAKTANGRIGDYFTAGDIGYLNSEGFLFLCDRKIDMIISGGANIYPAEIESVLIGHPQVVDCCVFGIPNEEWGEEIKAVVQLAPGAEEASLISHQLFDFCAEKLARMKCPKTFDVVKQMPRDPNGKLYKRRLRDPYWQSHDRLV</sequence>
<dbReference type="InterPro" id="IPR000873">
    <property type="entry name" value="AMP-dep_synth/lig_dom"/>
</dbReference>
<organism evidence="5 6">
    <name type="scientific">Gammaproteobacteria bacterium LSUCC0057</name>
    <dbReference type="NCBI Taxonomy" id="2559237"/>
    <lineage>
        <taxon>Bacteria</taxon>
        <taxon>Pseudomonadati</taxon>
        <taxon>Pseudomonadota</taxon>
        <taxon>Gammaproteobacteria</taxon>
        <taxon>Cellvibrionales</taxon>
        <taxon>Porticoccaceae</taxon>
        <taxon>SAR92 clade</taxon>
    </lineage>
</organism>
<keyword evidence="2" id="KW-0436">Ligase</keyword>
<dbReference type="SUPFAM" id="SSF56801">
    <property type="entry name" value="Acetyl-CoA synthetase-like"/>
    <property type="match status" value="1"/>
</dbReference>
<dbReference type="InterPro" id="IPR025110">
    <property type="entry name" value="AMP-bd_C"/>
</dbReference>
<dbReference type="GO" id="GO:0031956">
    <property type="term" value="F:medium-chain fatty acid-CoA ligase activity"/>
    <property type="evidence" value="ECO:0007669"/>
    <property type="project" value="TreeGrafter"/>
</dbReference>